<dbReference type="NCBIfam" id="TIGR00857">
    <property type="entry name" value="pyrC_multi"/>
    <property type="match status" value="1"/>
</dbReference>
<reference evidence="8 9" key="1">
    <citation type="submission" date="2018-03" db="EMBL/GenBank/DDBJ databases">
        <authorList>
            <person name="Keele B.F."/>
        </authorList>
    </citation>
    <scope>NUCLEOTIDE SEQUENCE [LARGE SCALE GENOMIC DNA]</scope>
    <source>
        <strain evidence="8 9">AU19729</strain>
    </source>
</reference>
<evidence type="ECO:0000259" key="7">
    <source>
        <dbReference type="Pfam" id="PF01979"/>
    </source>
</evidence>
<evidence type="ECO:0000256" key="5">
    <source>
        <dbReference type="ARBA" id="ARBA00022801"/>
    </source>
</evidence>
<comment type="function">
    <text evidence="2">Catalyzes the reversible cyclization of carbamoyl aspartate to dihydroorotate.</text>
</comment>
<evidence type="ECO:0000313" key="8">
    <source>
        <dbReference type="EMBL" id="PRF59643.1"/>
    </source>
</evidence>
<dbReference type="PROSITE" id="PS00483">
    <property type="entry name" value="DIHYDROOROTASE_2"/>
    <property type="match status" value="1"/>
</dbReference>
<evidence type="ECO:0000256" key="4">
    <source>
        <dbReference type="ARBA" id="ARBA00022723"/>
    </source>
</evidence>
<organism evidence="8 9">
    <name type="scientific">Burkholderia multivorans</name>
    <dbReference type="NCBI Taxonomy" id="87883"/>
    <lineage>
        <taxon>Bacteria</taxon>
        <taxon>Pseudomonadati</taxon>
        <taxon>Pseudomonadota</taxon>
        <taxon>Betaproteobacteria</taxon>
        <taxon>Burkholderiales</taxon>
        <taxon>Burkholderiaceae</taxon>
        <taxon>Burkholderia</taxon>
        <taxon>Burkholderia cepacia complex</taxon>
    </lineage>
</organism>
<dbReference type="GO" id="GO:0005737">
    <property type="term" value="C:cytoplasm"/>
    <property type="evidence" value="ECO:0007669"/>
    <property type="project" value="TreeGrafter"/>
</dbReference>
<gene>
    <name evidence="8" type="ORF">C6Q15_16510</name>
</gene>
<accession>A0A2S9MLP0</accession>
<dbReference type="InterPro" id="IPR050138">
    <property type="entry name" value="DHOase/Allantoinase_Hydrolase"/>
</dbReference>
<feature type="region of interest" description="Disordered" evidence="6">
    <location>
        <begin position="321"/>
        <end position="340"/>
    </location>
</feature>
<dbReference type="GO" id="GO:0004038">
    <property type="term" value="F:allantoinase activity"/>
    <property type="evidence" value="ECO:0007669"/>
    <property type="project" value="TreeGrafter"/>
</dbReference>
<evidence type="ECO:0000313" key="9">
    <source>
        <dbReference type="Proteomes" id="UP000238982"/>
    </source>
</evidence>
<dbReference type="PANTHER" id="PTHR43668:SF4">
    <property type="entry name" value="ALLANTOINASE"/>
    <property type="match status" value="1"/>
</dbReference>
<dbReference type="EMBL" id="PVGH01000066">
    <property type="protein sequence ID" value="PRF59643.1"/>
    <property type="molecule type" value="Genomic_DNA"/>
</dbReference>
<keyword evidence="5" id="KW-0378">Hydrolase</keyword>
<evidence type="ECO:0000256" key="1">
    <source>
        <dbReference type="ARBA" id="ARBA00001947"/>
    </source>
</evidence>
<dbReference type="Gene3D" id="2.30.40.10">
    <property type="entry name" value="Urease, subunit C, domain 1"/>
    <property type="match status" value="1"/>
</dbReference>
<dbReference type="SUPFAM" id="SSF51338">
    <property type="entry name" value="Composite domain of metallo-dependent hydrolases"/>
    <property type="match status" value="1"/>
</dbReference>
<protein>
    <submittedName>
        <fullName evidence="8">Dihydroorotase</fullName>
    </submittedName>
</protein>
<dbReference type="GO" id="GO:0006145">
    <property type="term" value="P:purine nucleobase catabolic process"/>
    <property type="evidence" value="ECO:0007669"/>
    <property type="project" value="TreeGrafter"/>
</dbReference>
<dbReference type="InterPro" id="IPR032466">
    <property type="entry name" value="Metal_Hydrolase"/>
</dbReference>
<evidence type="ECO:0000256" key="3">
    <source>
        <dbReference type="ARBA" id="ARBA00010286"/>
    </source>
</evidence>
<dbReference type="PANTHER" id="PTHR43668">
    <property type="entry name" value="ALLANTOINASE"/>
    <property type="match status" value="1"/>
</dbReference>
<comment type="similarity">
    <text evidence="3">Belongs to the metallo-dependent hydrolases superfamily. DHOase family. Class I DHOase subfamily.</text>
</comment>
<feature type="domain" description="Amidohydrolase-related" evidence="7">
    <location>
        <begin position="70"/>
        <end position="438"/>
    </location>
</feature>
<dbReference type="Proteomes" id="UP000238982">
    <property type="component" value="Unassembled WGS sequence"/>
</dbReference>
<evidence type="ECO:0000256" key="6">
    <source>
        <dbReference type="SAM" id="MobiDB-lite"/>
    </source>
</evidence>
<dbReference type="NCBIfam" id="NF006559">
    <property type="entry name" value="PRK09060.1"/>
    <property type="match status" value="1"/>
</dbReference>
<comment type="caution">
    <text evidence="8">The sequence shown here is derived from an EMBL/GenBank/DDBJ whole genome shotgun (WGS) entry which is preliminary data.</text>
</comment>
<dbReference type="RefSeq" id="WP_105797491.1">
    <property type="nucleotide sequence ID" value="NZ_JAGSWF010000019.1"/>
</dbReference>
<dbReference type="InterPro" id="IPR011059">
    <property type="entry name" value="Metal-dep_hydrolase_composite"/>
</dbReference>
<name>A0A2S9MLP0_9BURK</name>
<keyword evidence="4" id="KW-0479">Metal-binding</keyword>
<evidence type="ECO:0000256" key="2">
    <source>
        <dbReference type="ARBA" id="ARBA00002368"/>
    </source>
</evidence>
<feature type="compositionally biased region" description="Basic and acidic residues" evidence="6">
    <location>
        <begin position="323"/>
        <end position="333"/>
    </location>
</feature>
<proteinExistence type="inferred from homology"/>
<dbReference type="CDD" id="cd01318">
    <property type="entry name" value="DHOase_IIb"/>
    <property type="match status" value="1"/>
</dbReference>
<sequence>MEAHDRPSRDGIVAAARRHARLLVQGGTVFTPGGAERIDVACTDGRIVALGALRATWSADVVLDATGLHVLPGVIDSQVHFREPGLTHKETFEAGTRGAVLGGVTAIFEMPNTDPLTLDEHDLRAKLERARDRAWCDYAFYVGGSAVNAERLAMLENLPGCAGVKVFMGSSFGDLLADDETVLRRILRHGRRRMAVHAEDEARLRARRALVEASGDVRDHPRWRDEESALAATRRIVKLAADAGRRLHLLHVSTAEEMALLAQHRRRVTVEVTPHHLSLVAPDCYERLRAFAQMNPPVRERRHRDALWQAVRDGVVDVLGSDHAPHTREEKARPYPQSPSGMTGVQTLLPLMLDHVHAGRLSLARLVDLTSGGPARVFGIEGKGRIALGYDADFSIVDLKARRIIRDEWIASVSGWTPYDGCAVTGWPIHTVVRGEVVVRDGALNGRPCGQAIAFLDATRERRFALASRSSR</sequence>
<dbReference type="Pfam" id="PF01979">
    <property type="entry name" value="Amidohydro_1"/>
    <property type="match status" value="1"/>
</dbReference>
<dbReference type="Gene3D" id="3.20.20.140">
    <property type="entry name" value="Metal-dependent hydrolases"/>
    <property type="match status" value="1"/>
</dbReference>
<comment type="cofactor">
    <cofactor evidence="1">
        <name>Zn(2+)</name>
        <dbReference type="ChEBI" id="CHEBI:29105"/>
    </cofactor>
</comment>
<dbReference type="GO" id="GO:0046872">
    <property type="term" value="F:metal ion binding"/>
    <property type="evidence" value="ECO:0007669"/>
    <property type="project" value="UniProtKB-KW"/>
</dbReference>
<dbReference type="AlphaFoldDB" id="A0A2S9MLP0"/>
<dbReference type="SUPFAM" id="SSF51556">
    <property type="entry name" value="Metallo-dependent hydrolases"/>
    <property type="match status" value="1"/>
</dbReference>
<dbReference type="InterPro" id="IPR006680">
    <property type="entry name" value="Amidohydro-rel"/>
</dbReference>
<dbReference type="InterPro" id="IPR002195">
    <property type="entry name" value="Dihydroorotase_CS"/>
</dbReference>